<dbReference type="OrthoDB" id="148351at2"/>
<dbReference type="SUPFAM" id="SSF103481">
    <property type="entry name" value="Multidrug resistance efflux transporter EmrE"/>
    <property type="match status" value="2"/>
</dbReference>
<dbReference type="AlphaFoldDB" id="A0A0K6IJ03"/>
<gene>
    <name evidence="3" type="ORF">Ga0061065_103177</name>
</gene>
<keyword evidence="1" id="KW-0812">Transmembrane</keyword>
<dbReference type="Proteomes" id="UP000182769">
    <property type="component" value="Unassembled WGS sequence"/>
</dbReference>
<proteinExistence type="predicted"/>
<dbReference type="STRING" id="1137284.GCA_001418205_01176"/>
<keyword evidence="4" id="KW-1185">Reference proteome</keyword>
<feature type="transmembrane region" description="Helical" evidence="1">
    <location>
        <begin position="111"/>
        <end position="129"/>
    </location>
</feature>
<name>A0A0K6IJ03_9GAMM</name>
<keyword evidence="1" id="KW-1133">Transmembrane helix</keyword>
<accession>A0A0K6IJ03</accession>
<dbReference type="InterPro" id="IPR037185">
    <property type="entry name" value="EmrE-like"/>
</dbReference>
<feature type="transmembrane region" description="Helical" evidence="1">
    <location>
        <begin position="221"/>
        <end position="240"/>
    </location>
</feature>
<keyword evidence="1" id="KW-0472">Membrane</keyword>
<feature type="transmembrane region" description="Helical" evidence="1">
    <location>
        <begin position="161"/>
        <end position="178"/>
    </location>
</feature>
<evidence type="ECO:0000313" key="4">
    <source>
        <dbReference type="Proteomes" id="UP000182769"/>
    </source>
</evidence>
<feature type="domain" description="EamA" evidence="2">
    <location>
        <begin position="18"/>
        <end position="151"/>
    </location>
</feature>
<dbReference type="PANTHER" id="PTHR22911">
    <property type="entry name" value="ACYL-MALONYL CONDENSING ENZYME-RELATED"/>
    <property type="match status" value="1"/>
</dbReference>
<feature type="transmembrane region" description="Helical" evidence="1">
    <location>
        <begin position="252"/>
        <end position="269"/>
    </location>
</feature>
<evidence type="ECO:0000256" key="1">
    <source>
        <dbReference type="SAM" id="Phobius"/>
    </source>
</evidence>
<evidence type="ECO:0000259" key="2">
    <source>
        <dbReference type="Pfam" id="PF00892"/>
    </source>
</evidence>
<feature type="transmembrane region" description="Helical" evidence="1">
    <location>
        <begin position="275"/>
        <end position="291"/>
    </location>
</feature>
<sequence>MSYSAQFSTQQEQRSTLTGVMLCIAAMMAFATQDAFTKVIVQEMTVAQVVMVRYWVFAIFAVVWVTRTGTLRRALPTASFRLQLFRSLLSLAEIALFNLALRYLGLAESHALMAVFPLAVIALAAPVLGERVSIKCWCAVGVGFVGTLVILRPGLSVFDTYSIIPLLAALCFAGYHVVTRKVSALGDSFNTNVLYMALIGCLVTTPVGISAWREPALMEWGWLAIISALSVAAQLLLVKALEYAPASLLQPFNYSLLVFATLIGLFAFGEFPDTWTVIGASVIIMSGLYSIRGQRK</sequence>
<reference evidence="4" key="1">
    <citation type="submission" date="2015-08" db="EMBL/GenBank/DDBJ databases">
        <authorList>
            <person name="Varghese N."/>
        </authorList>
    </citation>
    <scope>NUCLEOTIDE SEQUENCE [LARGE SCALE GENOMIC DNA]</scope>
    <source>
        <strain evidence="4">JCM 18476</strain>
    </source>
</reference>
<feature type="transmembrane region" description="Helical" evidence="1">
    <location>
        <begin position="45"/>
        <end position="66"/>
    </location>
</feature>
<protein>
    <submittedName>
        <fullName evidence="3">Permease of the drug/metabolite transporter (DMT) superfamily</fullName>
    </submittedName>
</protein>
<dbReference type="EMBL" id="CYHG01000003">
    <property type="protein sequence ID" value="CUB03327.1"/>
    <property type="molecule type" value="Genomic_DNA"/>
</dbReference>
<dbReference type="Pfam" id="PF00892">
    <property type="entry name" value="EamA"/>
    <property type="match status" value="2"/>
</dbReference>
<feature type="transmembrane region" description="Helical" evidence="1">
    <location>
        <begin position="136"/>
        <end position="155"/>
    </location>
</feature>
<evidence type="ECO:0000313" key="3">
    <source>
        <dbReference type="EMBL" id="CUB03327.1"/>
    </source>
</evidence>
<organism evidence="3 4">
    <name type="scientific">Marinomonas fungiae</name>
    <dbReference type="NCBI Taxonomy" id="1137284"/>
    <lineage>
        <taxon>Bacteria</taxon>
        <taxon>Pseudomonadati</taxon>
        <taxon>Pseudomonadota</taxon>
        <taxon>Gammaproteobacteria</taxon>
        <taxon>Oceanospirillales</taxon>
        <taxon>Oceanospirillaceae</taxon>
        <taxon>Marinomonas</taxon>
    </lineage>
</organism>
<feature type="transmembrane region" description="Helical" evidence="1">
    <location>
        <begin position="16"/>
        <end position="33"/>
    </location>
</feature>
<dbReference type="GO" id="GO:0016020">
    <property type="term" value="C:membrane"/>
    <property type="evidence" value="ECO:0007669"/>
    <property type="project" value="InterPro"/>
</dbReference>
<dbReference type="RefSeq" id="WP_055462288.1">
    <property type="nucleotide sequence ID" value="NZ_CYHG01000003.1"/>
</dbReference>
<feature type="transmembrane region" description="Helical" evidence="1">
    <location>
        <begin position="87"/>
        <end position="105"/>
    </location>
</feature>
<dbReference type="PANTHER" id="PTHR22911:SF103">
    <property type="entry name" value="BLR2811 PROTEIN"/>
    <property type="match status" value="1"/>
</dbReference>
<feature type="transmembrane region" description="Helical" evidence="1">
    <location>
        <begin position="190"/>
        <end position="209"/>
    </location>
</feature>
<feature type="domain" description="EamA" evidence="2">
    <location>
        <begin position="166"/>
        <end position="286"/>
    </location>
</feature>
<dbReference type="InterPro" id="IPR000620">
    <property type="entry name" value="EamA_dom"/>
</dbReference>